<dbReference type="NCBIfam" id="TIGR02937">
    <property type="entry name" value="sigma70-ECF"/>
    <property type="match status" value="1"/>
</dbReference>
<dbReference type="InterPro" id="IPR039425">
    <property type="entry name" value="RNA_pol_sigma-70-like"/>
</dbReference>
<dbReference type="PANTHER" id="PTHR43133:SF46">
    <property type="entry name" value="RNA POLYMERASE SIGMA-70 FACTOR ECF SUBFAMILY"/>
    <property type="match status" value="1"/>
</dbReference>
<reference evidence="7 8" key="1">
    <citation type="submission" date="2022-04" db="EMBL/GenBank/DDBJ databases">
        <title>Hymenobacter sp. isolated from the air.</title>
        <authorList>
            <person name="Won M."/>
            <person name="Lee C.-M."/>
            <person name="Woen H.-Y."/>
            <person name="Kwon S.-W."/>
        </authorList>
    </citation>
    <scope>NUCLEOTIDE SEQUENCE [LARGE SCALE GENOMIC DNA]</scope>
    <source>
        <strain evidence="8">5413 J-13</strain>
    </source>
</reference>
<dbReference type="Proteomes" id="UP000829925">
    <property type="component" value="Chromosome"/>
</dbReference>
<dbReference type="InterPro" id="IPR013325">
    <property type="entry name" value="RNA_pol_sigma_r2"/>
</dbReference>
<dbReference type="SUPFAM" id="SSF88946">
    <property type="entry name" value="Sigma2 domain of RNA polymerase sigma factors"/>
    <property type="match status" value="1"/>
</dbReference>
<dbReference type="InterPro" id="IPR007627">
    <property type="entry name" value="RNA_pol_sigma70_r2"/>
</dbReference>
<evidence type="ECO:0000259" key="5">
    <source>
        <dbReference type="Pfam" id="PF04542"/>
    </source>
</evidence>
<evidence type="ECO:0000259" key="6">
    <source>
        <dbReference type="Pfam" id="PF08281"/>
    </source>
</evidence>
<dbReference type="CDD" id="cd06171">
    <property type="entry name" value="Sigma70_r4"/>
    <property type="match status" value="1"/>
</dbReference>
<dbReference type="GO" id="GO:0003677">
    <property type="term" value="F:DNA binding"/>
    <property type="evidence" value="ECO:0007669"/>
    <property type="project" value="InterPro"/>
</dbReference>
<dbReference type="GO" id="GO:0006352">
    <property type="term" value="P:DNA-templated transcription initiation"/>
    <property type="evidence" value="ECO:0007669"/>
    <property type="project" value="InterPro"/>
</dbReference>
<keyword evidence="2" id="KW-0805">Transcription regulation</keyword>
<dbReference type="Gene3D" id="1.10.10.10">
    <property type="entry name" value="Winged helix-like DNA-binding domain superfamily/Winged helix DNA-binding domain"/>
    <property type="match status" value="1"/>
</dbReference>
<name>A0A8T9SVL8_9BACT</name>
<dbReference type="InterPro" id="IPR013249">
    <property type="entry name" value="RNA_pol_sigma70_r4_t2"/>
</dbReference>
<dbReference type="KEGG" id="haei:MUN82_18805"/>
<evidence type="ECO:0000256" key="3">
    <source>
        <dbReference type="ARBA" id="ARBA00023082"/>
    </source>
</evidence>
<evidence type="ECO:0000256" key="4">
    <source>
        <dbReference type="ARBA" id="ARBA00023163"/>
    </source>
</evidence>
<dbReference type="EMBL" id="CP095053">
    <property type="protein sequence ID" value="UOR04974.1"/>
    <property type="molecule type" value="Genomic_DNA"/>
</dbReference>
<dbReference type="RefSeq" id="WP_245092880.1">
    <property type="nucleotide sequence ID" value="NZ_CP095053.1"/>
</dbReference>
<gene>
    <name evidence="7" type="ORF">MUN82_18805</name>
</gene>
<dbReference type="AlphaFoldDB" id="A0A8T9SVL8"/>
<dbReference type="InterPro" id="IPR013324">
    <property type="entry name" value="RNA_pol_sigma_r3/r4-like"/>
</dbReference>
<dbReference type="Gene3D" id="1.10.1740.10">
    <property type="match status" value="1"/>
</dbReference>
<feature type="domain" description="RNA polymerase sigma factor 70 region 4 type 2" evidence="6">
    <location>
        <begin position="131"/>
        <end position="181"/>
    </location>
</feature>
<dbReference type="InterPro" id="IPR036388">
    <property type="entry name" value="WH-like_DNA-bd_sf"/>
</dbReference>
<evidence type="ECO:0000256" key="2">
    <source>
        <dbReference type="ARBA" id="ARBA00023015"/>
    </source>
</evidence>
<keyword evidence="3" id="KW-0731">Sigma factor</keyword>
<evidence type="ECO:0000313" key="8">
    <source>
        <dbReference type="Proteomes" id="UP000829925"/>
    </source>
</evidence>
<feature type="domain" description="RNA polymerase sigma-70 region 2" evidence="5">
    <location>
        <begin position="27"/>
        <end position="95"/>
    </location>
</feature>
<comment type="similarity">
    <text evidence="1">Belongs to the sigma-70 factor family. ECF subfamily.</text>
</comment>
<dbReference type="NCBIfam" id="TIGR02985">
    <property type="entry name" value="Sig70_bacteroi1"/>
    <property type="match status" value="1"/>
</dbReference>
<dbReference type="Pfam" id="PF08281">
    <property type="entry name" value="Sigma70_r4_2"/>
    <property type="match status" value="1"/>
</dbReference>
<dbReference type="Pfam" id="PF04542">
    <property type="entry name" value="Sigma70_r2"/>
    <property type="match status" value="1"/>
</dbReference>
<dbReference type="InterPro" id="IPR014284">
    <property type="entry name" value="RNA_pol_sigma-70_dom"/>
</dbReference>
<dbReference type="SUPFAM" id="SSF88659">
    <property type="entry name" value="Sigma3 and sigma4 domains of RNA polymerase sigma factors"/>
    <property type="match status" value="1"/>
</dbReference>
<keyword evidence="4" id="KW-0804">Transcription</keyword>
<keyword evidence="8" id="KW-1185">Reference proteome</keyword>
<dbReference type="InterPro" id="IPR014327">
    <property type="entry name" value="RNA_pol_sigma70_bacteroid"/>
</dbReference>
<dbReference type="GO" id="GO:0016987">
    <property type="term" value="F:sigma factor activity"/>
    <property type="evidence" value="ECO:0007669"/>
    <property type="project" value="UniProtKB-KW"/>
</dbReference>
<evidence type="ECO:0000256" key="1">
    <source>
        <dbReference type="ARBA" id="ARBA00010641"/>
    </source>
</evidence>
<sequence>MTYATSSSDQQLLTALALGNEAAFDALFARHYAGLLRYATSLLPYPTDAAEDVTADVFCTLWTSRTQLAVQGSVAAYLYTAVRHRCFDRLRQQRRAAQEIDVTDELPPHQPEAAHLRPDEQLAYQELHQHLHRLIEQLPARTYQVFQLHRDAGLTYEEIASLLDISLNSVKTHMFRALRFLKEALHVSGVR</sequence>
<dbReference type="PANTHER" id="PTHR43133">
    <property type="entry name" value="RNA POLYMERASE ECF-TYPE SIGMA FACTO"/>
    <property type="match status" value="1"/>
</dbReference>
<organism evidence="7 8">
    <name type="scientific">Hymenobacter aerilatus</name>
    <dbReference type="NCBI Taxonomy" id="2932251"/>
    <lineage>
        <taxon>Bacteria</taxon>
        <taxon>Pseudomonadati</taxon>
        <taxon>Bacteroidota</taxon>
        <taxon>Cytophagia</taxon>
        <taxon>Cytophagales</taxon>
        <taxon>Hymenobacteraceae</taxon>
        <taxon>Hymenobacter</taxon>
    </lineage>
</organism>
<protein>
    <submittedName>
        <fullName evidence="7">RNA polymerase sigma-70 factor</fullName>
    </submittedName>
</protein>
<accession>A0A8T9SVL8</accession>
<proteinExistence type="inferred from homology"/>
<evidence type="ECO:0000313" key="7">
    <source>
        <dbReference type="EMBL" id="UOR04974.1"/>
    </source>
</evidence>